<evidence type="ECO:0000259" key="1">
    <source>
        <dbReference type="PROSITE" id="PS51340"/>
    </source>
</evidence>
<sequence>MSVSVRWCLSPITAHLPTTLLNFPFVLFLHSLIRIFHVHFLNLDSTLIVRLFLQSPHSFIMSSLIRPYLDLALDQFENLQGTIARANTRHLYDNICPYDFGHMYTPYHPVNLLRARAIATTCGTTKGLQKACSRKDVLLAPKKTSAEWWRLKSMWIYPVKSCKGVELGRGTIIASGMEYDRQFTFAQLRSPFPVAENDPDQKKAAHKWEFITQRQFPLLANVRTEMWVPDQSVDTYAPHIDDVESGGVIIMSFPYQQPGWRGTVASWGAKNYGNRYTVEKMTIWKETVDALNVEIEIPEELRYYLGISNKLGLFRVDSSNPREVFRNAPTKEQLGYQPVTGFQDAYPIHLINLASIRDVESKMPKVKGAPRLSAGRFRANLIITGPPAYHEDDWRRIKIGFYEYDVSCRTVRCKMPNVDQETGERHPSEPDKTIRSFRAIDKGAGKNLGCLGMQLVPTTKEGALRVGDEITVLEVG</sequence>
<dbReference type="Pfam" id="PF03476">
    <property type="entry name" value="MOSC_N"/>
    <property type="match status" value="1"/>
</dbReference>
<dbReference type="EMBL" id="VICG01000005">
    <property type="protein sequence ID" value="KAA8571966.1"/>
    <property type="molecule type" value="Genomic_DNA"/>
</dbReference>
<evidence type="ECO:0000313" key="3">
    <source>
        <dbReference type="Proteomes" id="UP000322873"/>
    </source>
</evidence>
<feature type="domain" description="MOSC" evidence="1">
    <location>
        <begin position="322"/>
        <end position="473"/>
    </location>
</feature>
<dbReference type="SUPFAM" id="SSF50800">
    <property type="entry name" value="PK beta-barrel domain-like"/>
    <property type="match status" value="1"/>
</dbReference>
<reference evidence="2 3" key="1">
    <citation type="submission" date="2019-06" db="EMBL/GenBank/DDBJ databases">
        <title>Genome Sequence of the Brown Rot Fungal Pathogen Monilinia fructicola.</title>
        <authorList>
            <person name="De Miccolis Angelini R.M."/>
            <person name="Landi L."/>
            <person name="Abate D."/>
            <person name="Pollastro S."/>
            <person name="Romanazzi G."/>
            <person name="Faretra F."/>
        </authorList>
    </citation>
    <scope>NUCLEOTIDE SEQUENCE [LARGE SCALE GENOMIC DNA]</scope>
    <source>
        <strain evidence="2 3">Mfrc123</strain>
    </source>
</reference>
<dbReference type="Pfam" id="PF03473">
    <property type="entry name" value="MOSC"/>
    <property type="match status" value="1"/>
</dbReference>
<dbReference type="GO" id="GO:0030170">
    <property type="term" value="F:pyridoxal phosphate binding"/>
    <property type="evidence" value="ECO:0007669"/>
    <property type="project" value="InterPro"/>
</dbReference>
<proteinExistence type="predicted"/>
<dbReference type="Proteomes" id="UP000322873">
    <property type="component" value="Unassembled WGS sequence"/>
</dbReference>
<dbReference type="PANTHER" id="PTHR14237:SF23">
    <property type="entry name" value="MOSC DOMAIN PROTEIN (AFU_ORTHOLOGUE AFUA_7G05900)"/>
    <property type="match status" value="1"/>
</dbReference>
<evidence type="ECO:0000313" key="2">
    <source>
        <dbReference type="EMBL" id="KAA8571966.1"/>
    </source>
</evidence>
<protein>
    <recommendedName>
        <fullName evidence="1">MOSC domain-containing protein</fullName>
    </recommendedName>
</protein>
<dbReference type="InterPro" id="IPR005303">
    <property type="entry name" value="MOCOS_middle"/>
</dbReference>
<accession>A0A5M9JVQ9</accession>
<keyword evidence="3" id="KW-1185">Reference proteome</keyword>
<dbReference type="GO" id="GO:0003824">
    <property type="term" value="F:catalytic activity"/>
    <property type="evidence" value="ECO:0007669"/>
    <property type="project" value="InterPro"/>
</dbReference>
<dbReference type="GO" id="GO:0030151">
    <property type="term" value="F:molybdenum ion binding"/>
    <property type="evidence" value="ECO:0007669"/>
    <property type="project" value="InterPro"/>
</dbReference>
<dbReference type="PROSITE" id="PS51340">
    <property type="entry name" value="MOSC"/>
    <property type="match status" value="1"/>
</dbReference>
<dbReference type="AlphaFoldDB" id="A0A5M9JVQ9"/>
<name>A0A5M9JVQ9_MONFR</name>
<gene>
    <name evidence="2" type="ORF">EYC84_001907</name>
</gene>
<dbReference type="VEuPathDB" id="FungiDB:MFRU_018g00300"/>
<dbReference type="SUPFAM" id="SSF141673">
    <property type="entry name" value="MOSC N-terminal domain-like"/>
    <property type="match status" value="1"/>
</dbReference>
<dbReference type="PANTHER" id="PTHR14237">
    <property type="entry name" value="MOLYBDOPTERIN COFACTOR SULFURASE MOSC"/>
    <property type="match status" value="1"/>
</dbReference>
<dbReference type="InterPro" id="IPR011037">
    <property type="entry name" value="Pyrv_Knase-like_insert_dom_sf"/>
</dbReference>
<comment type="caution">
    <text evidence="2">The sequence shown here is derived from an EMBL/GenBank/DDBJ whole genome shotgun (WGS) entry which is preliminary data.</text>
</comment>
<organism evidence="2 3">
    <name type="scientific">Monilinia fructicola</name>
    <name type="common">Brown rot fungus</name>
    <name type="synonym">Ciboria fructicola</name>
    <dbReference type="NCBI Taxonomy" id="38448"/>
    <lineage>
        <taxon>Eukaryota</taxon>
        <taxon>Fungi</taxon>
        <taxon>Dikarya</taxon>
        <taxon>Ascomycota</taxon>
        <taxon>Pezizomycotina</taxon>
        <taxon>Leotiomycetes</taxon>
        <taxon>Helotiales</taxon>
        <taxon>Sclerotiniaceae</taxon>
        <taxon>Monilinia</taxon>
    </lineage>
</organism>
<dbReference type="InterPro" id="IPR005302">
    <property type="entry name" value="MoCF_Sase_C"/>
</dbReference>